<comment type="similarity">
    <text evidence="1">Belongs to the multicopper oxidase family.</text>
</comment>
<dbReference type="Pfam" id="PF07732">
    <property type="entry name" value="Cu-oxidase_3"/>
    <property type="match status" value="1"/>
</dbReference>
<keyword evidence="4" id="KW-0560">Oxidoreductase</keyword>
<dbReference type="Pfam" id="PF07731">
    <property type="entry name" value="Cu-oxidase_2"/>
    <property type="match status" value="1"/>
</dbReference>
<evidence type="ECO:0000256" key="6">
    <source>
        <dbReference type="ARBA" id="ARBA00023180"/>
    </source>
</evidence>
<dbReference type="GO" id="GO:0005507">
    <property type="term" value="F:copper ion binding"/>
    <property type="evidence" value="ECO:0007669"/>
    <property type="project" value="InterPro"/>
</dbReference>
<evidence type="ECO:0000259" key="8">
    <source>
        <dbReference type="Pfam" id="PF07731"/>
    </source>
</evidence>
<evidence type="ECO:0000256" key="4">
    <source>
        <dbReference type="ARBA" id="ARBA00023002"/>
    </source>
</evidence>
<sequence length="591" mass="64812">MGILGDVVARAATGFSNVAGTLAQRKTNGASVLGTLAFPFLPFFLKNNPLPSGYPWGTLTDWDNNPYVHYPNTGVIRTFDFTVSRGIIAPDGYERPVLLVNDAFPGPLIEANWGDKIIVNVYNNITGPEEGTAIHWHGLLQLGTPWEDGSPGISQCPIAPGKTLTYEFIADLFGTTWYHSHYSAQYAGGVVGPLIVHGPTQQKYDIDVGPIMLSDWHHESYFDLIAKMLAPGGSFIVPSDNNLINGKMNFDCSTVTPGDATPCNSYAGISKFNFQTGKTHRLRLINSGADGIQRFSIDQHTMTVIANDFTPIEPYDTTVVTLGVGQRTDVIVTANAGGSESAFWIRSNISSCSVSRQPIAVAALYYDGADTTKPPTSSPWDIPDPHTCANDDLEITKPLFPMAVPEPTFTQTMDFELFTNSSNITLWKFNGVSMRANYNQPMLVQANEGNFTFPEERNVLNFYTNSSVRIVVNNKSPGSHPMHLHGHNPYILHEGAGDWDGGIVRPNNPLRRDVQLVRPKGHLVLQFDANPGVWGFHCHIAWHASGGFFASFVVQPDEVVKMRLPHTVEDTCDAWDAWTARNVAEQIDSGT</sequence>
<feature type="domain" description="Plastocyanin-like" evidence="8">
    <location>
        <begin position="442"/>
        <end position="557"/>
    </location>
</feature>
<dbReference type="AlphaFoldDB" id="A0AA39YRA1"/>
<dbReference type="FunFam" id="2.60.40.420:FF:000021">
    <property type="entry name" value="Extracellular dihydrogeodin oxidase/laccase"/>
    <property type="match status" value="1"/>
</dbReference>
<evidence type="ECO:0000313" key="11">
    <source>
        <dbReference type="Proteomes" id="UP001174936"/>
    </source>
</evidence>
<dbReference type="SUPFAM" id="SSF49503">
    <property type="entry name" value="Cupredoxins"/>
    <property type="match status" value="3"/>
</dbReference>
<accession>A0AA39YRA1</accession>
<dbReference type="InterPro" id="IPR008972">
    <property type="entry name" value="Cupredoxin"/>
</dbReference>
<dbReference type="CDD" id="cd13901">
    <property type="entry name" value="CuRO_3_MaLCC_like"/>
    <property type="match status" value="1"/>
</dbReference>
<evidence type="ECO:0000256" key="5">
    <source>
        <dbReference type="ARBA" id="ARBA00023008"/>
    </source>
</evidence>
<dbReference type="InterPro" id="IPR011706">
    <property type="entry name" value="Cu-oxidase_C"/>
</dbReference>
<dbReference type="Pfam" id="PF00394">
    <property type="entry name" value="Cu-oxidase"/>
    <property type="match status" value="1"/>
</dbReference>
<dbReference type="CDD" id="cd13854">
    <property type="entry name" value="CuRO_1_MaLCC_like"/>
    <property type="match status" value="1"/>
</dbReference>
<organism evidence="10 11">
    <name type="scientific">Cercophora newfieldiana</name>
    <dbReference type="NCBI Taxonomy" id="92897"/>
    <lineage>
        <taxon>Eukaryota</taxon>
        <taxon>Fungi</taxon>
        <taxon>Dikarya</taxon>
        <taxon>Ascomycota</taxon>
        <taxon>Pezizomycotina</taxon>
        <taxon>Sordariomycetes</taxon>
        <taxon>Sordariomycetidae</taxon>
        <taxon>Sordariales</taxon>
        <taxon>Lasiosphaeriaceae</taxon>
        <taxon>Cercophora</taxon>
    </lineage>
</organism>
<keyword evidence="6" id="KW-0325">Glycoprotein</keyword>
<proteinExistence type="inferred from homology"/>
<evidence type="ECO:0000313" key="10">
    <source>
        <dbReference type="EMBL" id="KAK0656277.1"/>
    </source>
</evidence>
<dbReference type="InterPro" id="IPR045087">
    <property type="entry name" value="Cu-oxidase_fam"/>
</dbReference>
<dbReference type="EMBL" id="JAULSV010000001">
    <property type="protein sequence ID" value="KAK0656277.1"/>
    <property type="molecule type" value="Genomic_DNA"/>
</dbReference>
<evidence type="ECO:0000259" key="9">
    <source>
        <dbReference type="Pfam" id="PF07732"/>
    </source>
</evidence>
<protein>
    <submittedName>
        <fullName evidence="10">Laccase with copper binding domain</fullName>
    </submittedName>
</protein>
<feature type="domain" description="Plastocyanin-like" evidence="7">
    <location>
        <begin position="210"/>
        <end position="369"/>
    </location>
</feature>
<evidence type="ECO:0000256" key="3">
    <source>
        <dbReference type="ARBA" id="ARBA00022737"/>
    </source>
</evidence>
<dbReference type="Gene3D" id="2.60.40.420">
    <property type="entry name" value="Cupredoxins - blue copper proteins"/>
    <property type="match status" value="3"/>
</dbReference>
<evidence type="ECO:0000256" key="2">
    <source>
        <dbReference type="ARBA" id="ARBA00022723"/>
    </source>
</evidence>
<dbReference type="Proteomes" id="UP001174936">
    <property type="component" value="Unassembled WGS sequence"/>
</dbReference>
<dbReference type="InterPro" id="IPR011707">
    <property type="entry name" value="Cu-oxidase-like_N"/>
</dbReference>
<feature type="domain" description="Plastocyanin-like" evidence="9">
    <location>
        <begin position="83"/>
        <end position="199"/>
    </location>
</feature>
<dbReference type="FunFam" id="2.60.40.420:FF:000038">
    <property type="entry name" value="Extracellular dihydrogeodin oxidase/laccase"/>
    <property type="match status" value="1"/>
</dbReference>
<dbReference type="PANTHER" id="PTHR11709:SF145">
    <property type="entry name" value="LCC1"/>
    <property type="match status" value="1"/>
</dbReference>
<keyword evidence="5" id="KW-0186">Copper</keyword>
<reference evidence="10" key="1">
    <citation type="submission" date="2023-06" db="EMBL/GenBank/DDBJ databases">
        <title>Genome-scale phylogeny and comparative genomics of the fungal order Sordariales.</title>
        <authorList>
            <consortium name="Lawrence Berkeley National Laboratory"/>
            <person name="Hensen N."/>
            <person name="Bonometti L."/>
            <person name="Westerberg I."/>
            <person name="Brannstrom I.O."/>
            <person name="Guillou S."/>
            <person name="Cros-Aarteil S."/>
            <person name="Calhoun S."/>
            <person name="Haridas S."/>
            <person name="Kuo A."/>
            <person name="Mondo S."/>
            <person name="Pangilinan J."/>
            <person name="Riley R."/>
            <person name="Labutti K."/>
            <person name="Andreopoulos B."/>
            <person name="Lipzen A."/>
            <person name="Chen C."/>
            <person name="Yanf M."/>
            <person name="Daum C."/>
            <person name="Ng V."/>
            <person name="Clum A."/>
            <person name="Steindorff A."/>
            <person name="Ohm R."/>
            <person name="Martin F."/>
            <person name="Silar P."/>
            <person name="Natvig D."/>
            <person name="Lalanne C."/>
            <person name="Gautier V."/>
            <person name="Ament-Velasquez S.L."/>
            <person name="Kruys A."/>
            <person name="Hutchinson M.I."/>
            <person name="Powell A.J."/>
            <person name="Barry K."/>
            <person name="Miller A.N."/>
            <person name="Grigoriev I.V."/>
            <person name="Debuchy R."/>
            <person name="Gladieux P."/>
            <person name="Thoren M.H."/>
            <person name="Johannesson H."/>
        </authorList>
    </citation>
    <scope>NUCLEOTIDE SEQUENCE</scope>
    <source>
        <strain evidence="10">SMH2532-1</strain>
    </source>
</reference>
<keyword evidence="2" id="KW-0479">Metal-binding</keyword>
<dbReference type="GO" id="GO:0016491">
    <property type="term" value="F:oxidoreductase activity"/>
    <property type="evidence" value="ECO:0007669"/>
    <property type="project" value="UniProtKB-KW"/>
</dbReference>
<evidence type="ECO:0000259" key="7">
    <source>
        <dbReference type="Pfam" id="PF00394"/>
    </source>
</evidence>
<name>A0AA39YRA1_9PEZI</name>
<keyword evidence="3" id="KW-0677">Repeat</keyword>
<evidence type="ECO:0000256" key="1">
    <source>
        <dbReference type="ARBA" id="ARBA00010609"/>
    </source>
</evidence>
<keyword evidence="11" id="KW-1185">Reference proteome</keyword>
<dbReference type="CDD" id="cd13880">
    <property type="entry name" value="CuRO_2_MaLCC_like"/>
    <property type="match status" value="1"/>
</dbReference>
<comment type="caution">
    <text evidence="10">The sequence shown here is derived from an EMBL/GenBank/DDBJ whole genome shotgun (WGS) entry which is preliminary data.</text>
</comment>
<gene>
    <name evidence="10" type="ORF">B0T16DRAFT_319676</name>
</gene>
<dbReference type="InterPro" id="IPR001117">
    <property type="entry name" value="Cu-oxidase_2nd"/>
</dbReference>
<dbReference type="PANTHER" id="PTHR11709">
    <property type="entry name" value="MULTI-COPPER OXIDASE"/>
    <property type="match status" value="1"/>
</dbReference>